<dbReference type="AlphaFoldDB" id="A0AAN8EHB7"/>
<feature type="region of interest" description="Disordered" evidence="1">
    <location>
        <begin position="541"/>
        <end position="574"/>
    </location>
</feature>
<evidence type="ECO:0008006" key="4">
    <source>
        <dbReference type="Google" id="ProtNLM"/>
    </source>
</evidence>
<sequence length="574" mass="64247">MTQDQSKPLPYRQRTDTMTEDTQPALPLVAAQREPLDEGQQPQAETGTAVSESVHSTNGQDNHVADVNGGVDADGGDLNEGVQGIVVTDPADLPEEKKKKKKNKKKPASKRGLGKPTGMEPFFADPPLTPAEHAEEQKLYDSEISFLDRLLTAIQRFERTRRLVSEQRDVFYKWLHYGGIKVGPNIGVGGQDQAEMDKDQVATALSRVQIPDELREALESTDTDKPKYAVDFLGCTQSFMARSAPVLFAFDTRDDVQFVTRTVERFLDYLLQHDVCPEFSEKILEARNFCREATDQMWACAEAQRWMPGQFNMACSTKYGSLGDNFDGTSVWGGDTYDGTAVFVGLTFEEADAIMRYAVAGAADQDVYDKFTQLNLADEDEEGIKVVKVIEGQGFEIDRLEYPTADCIGFYTDSGVDYRPQGKVFAKAWQDPNAPPEDLTEEERKAARSEQPSSEVYVFFVEEIVLQHLAKGQKILATVRQLNCGIWFFDDFTKIYPEFDLFLLNELVEDYKEPRYLPDAYVPGAPGWTEIKNDDDEVIGYRDNGESKHSDGGDMVGEVVGEEKVGGEDDEEAY</sequence>
<dbReference type="InterPro" id="IPR018606">
    <property type="entry name" value="Arb1"/>
</dbReference>
<dbReference type="Proteomes" id="UP001316803">
    <property type="component" value="Unassembled WGS sequence"/>
</dbReference>
<keyword evidence="3" id="KW-1185">Reference proteome</keyword>
<organism evidence="2 3">
    <name type="scientific">Knufia fluminis</name>
    <dbReference type="NCBI Taxonomy" id="191047"/>
    <lineage>
        <taxon>Eukaryota</taxon>
        <taxon>Fungi</taxon>
        <taxon>Dikarya</taxon>
        <taxon>Ascomycota</taxon>
        <taxon>Pezizomycotina</taxon>
        <taxon>Eurotiomycetes</taxon>
        <taxon>Chaetothyriomycetidae</taxon>
        <taxon>Chaetothyriales</taxon>
        <taxon>Trichomeriaceae</taxon>
        <taxon>Knufia</taxon>
    </lineage>
</organism>
<name>A0AAN8EHB7_9EURO</name>
<comment type="caution">
    <text evidence="2">The sequence shown here is derived from an EMBL/GenBank/DDBJ whole genome shotgun (WGS) entry which is preliminary data.</text>
</comment>
<gene>
    <name evidence="2" type="ORF">OHC33_009412</name>
</gene>
<dbReference type="GO" id="GO:0033167">
    <property type="term" value="C:ARC complex"/>
    <property type="evidence" value="ECO:0007669"/>
    <property type="project" value="InterPro"/>
</dbReference>
<feature type="compositionally biased region" description="Basic and acidic residues" evidence="1">
    <location>
        <begin position="541"/>
        <end position="552"/>
    </location>
</feature>
<dbReference type="GO" id="GO:0031047">
    <property type="term" value="P:regulatory ncRNA-mediated gene silencing"/>
    <property type="evidence" value="ECO:0007669"/>
    <property type="project" value="InterPro"/>
</dbReference>
<feature type="region of interest" description="Disordered" evidence="1">
    <location>
        <begin position="1"/>
        <end position="120"/>
    </location>
</feature>
<reference evidence="2 3" key="1">
    <citation type="submission" date="2022-12" db="EMBL/GenBank/DDBJ databases">
        <title>Genomic features and morphological characterization of a novel Knufia sp. strain isolated from spacecraft assembly facility.</title>
        <authorList>
            <person name="Teixeira M."/>
            <person name="Chander A.M."/>
            <person name="Stajich J.E."/>
            <person name="Venkateswaran K."/>
        </authorList>
    </citation>
    <scope>NUCLEOTIDE SEQUENCE [LARGE SCALE GENOMIC DNA]</scope>
    <source>
        <strain evidence="2 3">FJI-L2-BK-P2</strain>
    </source>
</reference>
<evidence type="ECO:0000256" key="1">
    <source>
        <dbReference type="SAM" id="MobiDB-lite"/>
    </source>
</evidence>
<feature type="compositionally biased region" description="Polar residues" evidence="1">
    <location>
        <begin position="40"/>
        <end position="61"/>
    </location>
</feature>
<dbReference type="Pfam" id="PF09692">
    <property type="entry name" value="Arb1"/>
    <property type="match status" value="1"/>
</dbReference>
<protein>
    <recommendedName>
        <fullName evidence="4">Argonaute complex, subunit Arb1</fullName>
    </recommendedName>
</protein>
<evidence type="ECO:0000313" key="3">
    <source>
        <dbReference type="Proteomes" id="UP001316803"/>
    </source>
</evidence>
<accession>A0AAN8EHB7</accession>
<proteinExistence type="predicted"/>
<evidence type="ECO:0000313" key="2">
    <source>
        <dbReference type="EMBL" id="KAK5949605.1"/>
    </source>
</evidence>
<dbReference type="EMBL" id="JAKLMC020000034">
    <property type="protein sequence ID" value="KAK5949605.1"/>
    <property type="molecule type" value="Genomic_DNA"/>
</dbReference>
<feature type="compositionally biased region" description="Basic residues" evidence="1">
    <location>
        <begin position="98"/>
        <end position="113"/>
    </location>
</feature>